<dbReference type="PANTHER" id="PTHR43133">
    <property type="entry name" value="RNA POLYMERASE ECF-TYPE SIGMA FACTO"/>
    <property type="match status" value="1"/>
</dbReference>
<keyword evidence="7" id="KW-0240">DNA-directed RNA polymerase</keyword>
<dbReference type="InterPro" id="IPR039425">
    <property type="entry name" value="RNA_pol_sigma-70-like"/>
</dbReference>
<dbReference type="Pfam" id="PF08281">
    <property type="entry name" value="Sigma70_r4_2"/>
    <property type="match status" value="1"/>
</dbReference>
<organism evidence="7 8">
    <name type="scientific">Bacteroides sedimenti</name>
    <dbReference type="NCBI Taxonomy" id="2136147"/>
    <lineage>
        <taxon>Bacteria</taxon>
        <taxon>Pseudomonadati</taxon>
        <taxon>Bacteroidota</taxon>
        <taxon>Bacteroidia</taxon>
        <taxon>Bacteroidales</taxon>
        <taxon>Bacteroidaceae</taxon>
        <taxon>Bacteroides</taxon>
    </lineage>
</organism>
<evidence type="ECO:0000313" key="8">
    <source>
        <dbReference type="Proteomes" id="UP001496674"/>
    </source>
</evidence>
<dbReference type="InterPro" id="IPR036388">
    <property type="entry name" value="WH-like_DNA-bd_sf"/>
</dbReference>
<dbReference type="InterPro" id="IPR014284">
    <property type="entry name" value="RNA_pol_sigma-70_dom"/>
</dbReference>
<dbReference type="RefSeq" id="WP_353330884.1">
    <property type="nucleotide sequence ID" value="NZ_AP028055.1"/>
</dbReference>
<dbReference type="SUPFAM" id="SSF88946">
    <property type="entry name" value="Sigma2 domain of RNA polymerase sigma factors"/>
    <property type="match status" value="1"/>
</dbReference>
<feature type="domain" description="RNA polymerase sigma factor 70 region 4 type 2" evidence="6">
    <location>
        <begin position="118"/>
        <end position="168"/>
    </location>
</feature>
<evidence type="ECO:0000256" key="3">
    <source>
        <dbReference type="ARBA" id="ARBA00023082"/>
    </source>
</evidence>
<proteinExistence type="inferred from homology"/>
<dbReference type="GO" id="GO:0000428">
    <property type="term" value="C:DNA-directed RNA polymerase complex"/>
    <property type="evidence" value="ECO:0007669"/>
    <property type="project" value="UniProtKB-KW"/>
</dbReference>
<dbReference type="Gene3D" id="1.10.1740.10">
    <property type="match status" value="1"/>
</dbReference>
<keyword evidence="2" id="KW-0805">Transcription regulation</keyword>
<keyword evidence="8" id="KW-1185">Reference proteome</keyword>
<dbReference type="EMBL" id="AP028055">
    <property type="protein sequence ID" value="BEG99950.1"/>
    <property type="molecule type" value="Genomic_DNA"/>
</dbReference>
<dbReference type="InterPro" id="IPR013324">
    <property type="entry name" value="RNA_pol_sigma_r3/r4-like"/>
</dbReference>
<dbReference type="PANTHER" id="PTHR43133:SF46">
    <property type="entry name" value="RNA POLYMERASE SIGMA-70 FACTOR ECF SUBFAMILY"/>
    <property type="match status" value="1"/>
</dbReference>
<comment type="similarity">
    <text evidence="1">Belongs to the sigma-70 factor family. ECF subfamily.</text>
</comment>
<dbReference type="NCBIfam" id="TIGR02937">
    <property type="entry name" value="sigma70-ECF"/>
    <property type="match status" value="1"/>
</dbReference>
<accession>A0ABM8II35</accession>
<name>A0ABM8II35_9BACE</name>
<evidence type="ECO:0000259" key="6">
    <source>
        <dbReference type="Pfam" id="PF08281"/>
    </source>
</evidence>
<dbReference type="NCBIfam" id="TIGR02985">
    <property type="entry name" value="Sig70_bacteroi1"/>
    <property type="match status" value="1"/>
</dbReference>
<keyword evidence="3" id="KW-0731">Sigma factor</keyword>
<evidence type="ECO:0000259" key="5">
    <source>
        <dbReference type="Pfam" id="PF04542"/>
    </source>
</evidence>
<evidence type="ECO:0000256" key="1">
    <source>
        <dbReference type="ARBA" id="ARBA00010641"/>
    </source>
</evidence>
<dbReference type="Gene3D" id="1.10.10.10">
    <property type="entry name" value="Winged helix-like DNA-binding domain superfamily/Winged helix DNA-binding domain"/>
    <property type="match status" value="1"/>
</dbReference>
<keyword evidence="4" id="KW-0804">Transcription</keyword>
<reference evidence="7 8" key="1">
    <citation type="submission" date="2023-04" db="EMBL/GenBank/DDBJ databases">
        <title>Draft genome sequence of acteroides sedimenti strain YN3PY1.</title>
        <authorList>
            <person name="Yoshida N."/>
        </authorList>
    </citation>
    <scope>NUCLEOTIDE SEQUENCE [LARGE SCALE GENOMIC DNA]</scope>
    <source>
        <strain evidence="7 8">YN3PY1</strain>
    </source>
</reference>
<gene>
    <name evidence="7" type="ORF">BSYN_22150</name>
</gene>
<sequence length="181" mass="21372">MNELDDILLFKLIKAGDEQAFKYLFDTYFVSTCRYMRLYLGNPQEAEELAVDIFMYLWENKEKIEIKLSFKAYLFQAARNRCLNHLRDRKQICSIDDIADSKFSTDFPYIEIDELNHLIEEAVSALPEKCKEVFCKSRNLNLTNQEISEDMKISIKTVEAQITKALKCIKKSLGEEYRYLF</sequence>
<evidence type="ECO:0000313" key="7">
    <source>
        <dbReference type="EMBL" id="BEG99950.1"/>
    </source>
</evidence>
<dbReference type="Proteomes" id="UP001496674">
    <property type="component" value="Chromosome"/>
</dbReference>
<protein>
    <submittedName>
        <fullName evidence="7">DNA-directed RNA polymerase sigma-70 factor</fullName>
    </submittedName>
</protein>
<evidence type="ECO:0000256" key="4">
    <source>
        <dbReference type="ARBA" id="ARBA00023163"/>
    </source>
</evidence>
<dbReference type="InterPro" id="IPR013249">
    <property type="entry name" value="RNA_pol_sigma70_r4_t2"/>
</dbReference>
<feature type="domain" description="RNA polymerase sigma-70 region 2" evidence="5">
    <location>
        <begin position="33"/>
        <end position="90"/>
    </location>
</feature>
<dbReference type="InterPro" id="IPR007627">
    <property type="entry name" value="RNA_pol_sigma70_r2"/>
</dbReference>
<dbReference type="InterPro" id="IPR014327">
    <property type="entry name" value="RNA_pol_sigma70_bacteroid"/>
</dbReference>
<dbReference type="Pfam" id="PF04542">
    <property type="entry name" value="Sigma70_r2"/>
    <property type="match status" value="1"/>
</dbReference>
<evidence type="ECO:0000256" key="2">
    <source>
        <dbReference type="ARBA" id="ARBA00023015"/>
    </source>
</evidence>
<dbReference type="SUPFAM" id="SSF88659">
    <property type="entry name" value="Sigma3 and sigma4 domains of RNA polymerase sigma factors"/>
    <property type="match status" value="1"/>
</dbReference>
<dbReference type="InterPro" id="IPR013325">
    <property type="entry name" value="RNA_pol_sigma_r2"/>
</dbReference>